<sequence>MRESHLAARVLDALLREDYGGLSSQVVRGRGGVGLTLADGRLVRLAPGAPFQDFVVAAGELLGLEQVLDTLAEIAPEEDADGVKAFFDECVAALAALELHDARPPGVRSYETLAALADHPCYPTARARPGVPDGELAAYAPEFGPVFELRWAAVPRRMLEPGSAPRLPPDVLASQGAGAFSRELLGPDEVLFPVHPLTVDEARRAGARVLDVRRGTVRPTASMRAVEAGPRTHLVLPLPISVLGTRDRLGIEPGSLSAAARAEPLLRALAGPDVLVAGEQEYARAGHEHLAWLVRRLPQGRRVPVAALTLPDTPDKPGTQDQPDTQHRRGPRARTSLSAEVELQGEVPDGAPEGVPDGMPGLVRGELQGGVRGGPGGVRGELQAELQGGVPGEVVDVPVAYVRALLRWSVRLLVEYGVVPEVRWHDAALVLVDGAMKVLVQGHDGVLVSPARLAAAGIVAPGLPERMLTDDPHALADAFVTGALHLGAAAVAFSVLPPADAAALLRRSLEEALRPYDAHPTARLLRARTLDAARLTGRPWLTAGTLASAKRLSTKPPRMSGPNYLRLR</sequence>
<evidence type="ECO:0000256" key="1">
    <source>
        <dbReference type="ARBA" id="ARBA00004924"/>
    </source>
</evidence>
<gene>
    <name evidence="5" type="ORF">OUY24_38190</name>
</gene>
<dbReference type="EMBL" id="JAPNUD010000201">
    <property type="protein sequence ID" value="MDA0646493.1"/>
    <property type="molecule type" value="Genomic_DNA"/>
</dbReference>
<feature type="region of interest" description="Disordered" evidence="3">
    <location>
        <begin position="307"/>
        <end position="339"/>
    </location>
</feature>
<protein>
    <submittedName>
        <fullName evidence="5">Siderophore biosynthesis protein</fullName>
    </submittedName>
</protein>
<evidence type="ECO:0000259" key="4">
    <source>
        <dbReference type="Pfam" id="PF04183"/>
    </source>
</evidence>
<dbReference type="InterPro" id="IPR007310">
    <property type="entry name" value="Aerobactin_biosyn_IucA/IucC_N"/>
</dbReference>
<evidence type="ECO:0000256" key="2">
    <source>
        <dbReference type="ARBA" id="ARBA00007832"/>
    </source>
</evidence>
<feature type="domain" description="Aerobactin siderophore biosynthesis IucA/IucC N-terminal" evidence="4">
    <location>
        <begin position="113"/>
        <end position="307"/>
    </location>
</feature>
<evidence type="ECO:0000313" key="6">
    <source>
        <dbReference type="Proteomes" id="UP001212498"/>
    </source>
</evidence>
<reference evidence="5 6" key="1">
    <citation type="submission" date="2022-11" db="EMBL/GenBank/DDBJ databases">
        <title>Nonomuraea corallina sp. nov., a new species of the genus Nonomuraea isolated from sea side sediment in Thai sea.</title>
        <authorList>
            <person name="Ngamcharungchit C."/>
            <person name="Matsumoto A."/>
            <person name="Suriyachadkun C."/>
            <person name="Panbangred W."/>
            <person name="Inahashi Y."/>
            <person name="Intra B."/>
        </authorList>
    </citation>
    <scope>NUCLEOTIDE SEQUENCE [LARGE SCALE GENOMIC DNA]</scope>
    <source>
        <strain evidence="5 6">DSM 43553</strain>
    </source>
</reference>
<dbReference type="Proteomes" id="UP001212498">
    <property type="component" value="Unassembled WGS sequence"/>
</dbReference>
<dbReference type="PANTHER" id="PTHR34384">
    <property type="entry name" value="L-2,3-DIAMINOPROPANOATE--CITRATE LIGASE"/>
    <property type="match status" value="1"/>
</dbReference>
<dbReference type="RefSeq" id="WP_271279777.1">
    <property type="nucleotide sequence ID" value="NZ_BAABFD010000013.1"/>
</dbReference>
<organism evidence="5 6">
    <name type="scientific">Nonomuraea ferruginea</name>
    <dbReference type="NCBI Taxonomy" id="46174"/>
    <lineage>
        <taxon>Bacteria</taxon>
        <taxon>Bacillati</taxon>
        <taxon>Actinomycetota</taxon>
        <taxon>Actinomycetes</taxon>
        <taxon>Streptosporangiales</taxon>
        <taxon>Streptosporangiaceae</taxon>
        <taxon>Nonomuraea</taxon>
    </lineage>
</organism>
<comment type="similarity">
    <text evidence="2">Belongs to the IucA/IucC family.</text>
</comment>
<comment type="caution">
    <text evidence="5">The sequence shown here is derived from an EMBL/GenBank/DDBJ whole genome shotgun (WGS) entry which is preliminary data.</text>
</comment>
<proteinExistence type="inferred from homology"/>
<name>A0ABT4TAE3_9ACTN</name>
<dbReference type="Pfam" id="PF04183">
    <property type="entry name" value="IucA_IucC"/>
    <property type="match status" value="1"/>
</dbReference>
<evidence type="ECO:0000313" key="5">
    <source>
        <dbReference type="EMBL" id="MDA0646493.1"/>
    </source>
</evidence>
<dbReference type="PANTHER" id="PTHR34384:SF5">
    <property type="entry name" value="L-2,3-DIAMINOPROPANOATE--CITRATE LIGASE"/>
    <property type="match status" value="1"/>
</dbReference>
<accession>A0ABT4TAE3</accession>
<comment type="pathway">
    <text evidence="1">Siderophore biosynthesis.</text>
</comment>
<evidence type="ECO:0000256" key="3">
    <source>
        <dbReference type="SAM" id="MobiDB-lite"/>
    </source>
</evidence>
<keyword evidence="6" id="KW-1185">Reference proteome</keyword>
<dbReference type="InterPro" id="IPR037455">
    <property type="entry name" value="LucA/IucC-like"/>
</dbReference>